<reference evidence="3" key="1">
    <citation type="submission" date="2020-12" db="EMBL/GenBank/DDBJ databases">
        <title>Genomic characterization of non-nitrogen-fixing Frankia strains.</title>
        <authorList>
            <person name="Carlos-Shanley C."/>
            <person name="Guerra T."/>
            <person name="Hahn D."/>
        </authorList>
    </citation>
    <scope>NUCLEOTIDE SEQUENCE</scope>
    <source>
        <strain evidence="3">CN6</strain>
    </source>
</reference>
<dbReference type="Gene3D" id="3.90.230.10">
    <property type="entry name" value="Creatinase/methionine aminopeptidase superfamily"/>
    <property type="match status" value="1"/>
</dbReference>
<feature type="domain" description="Creatinase N-terminal" evidence="2">
    <location>
        <begin position="23"/>
        <end position="158"/>
    </location>
</feature>
<dbReference type="Pfam" id="PF01321">
    <property type="entry name" value="Creatinase_N"/>
    <property type="match status" value="1"/>
</dbReference>
<dbReference type="SUPFAM" id="SSF53092">
    <property type="entry name" value="Creatinase/prolidase N-terminal domain"/>
    <property type="match status" value="1"/>
</dbReference>
<dbReference type="PANTHER" id="PTHR46112:SF3">
    <property type="entry name" value="AMINOPEPTIDASE YPDF"/>
    <property type="match status" value="1"/>
</dbReference>
<dbReference type="SUPFAM" id="SSF55920">
    <property type="entry name" value="Creatinase/aminopeptidase"/>
    <property type="match status" value="1"/>
</dbReference>
<protein>
    <submittedName>
        <fullName evidence="3">Aminopeptidase P family protein</fullName>
    </submittedName>
</protein>
<dbReference type="CDD" id="cd01066">
    <property type="entry name" value="APP_MetAP"/>
    <property type="match status" value="1"/>
</dbReference>
<sequence length="397" mass="41788">MTITTMAYEDGAGIDFPSLRAQRRARVLAALAEHDIDVLLLGRQGNARYVAGHRPLWRAVVTGWGPVCALVRADAAVHLLVTTWDDGVPPDIPRERLSGLVWNPRLIQANVARIDGLAAARRIAVDGMSASMATLLRDLAPRAELVDAEALLRPLRSVKLPGEVRCLRTALALVEGALHEAAALAAPGARELTVKGAFHAALARNGLNHAASEGTFCATPREAAGFADGVPLRLRPSARTLGAGDLVALSGAAHHAGYEGTVARTRLVAGPAASGPTAPRRALYRRWRAAYDRLAAACRPGATVRDLAAAWAATGEPLPPLPIAFGIGLGVEPPFLGGARGPAPVDAPIRAGTVLVLQPYVWEPGEGGYLGAETVLVRDDGPERLSRLSHAPFEDEW</sequence>
<keyword evidence="4" id="KW-1185">Reference proteome</keyword>
<evidence type="ECO:0000313" key="4">
    <source>
        <dbReference type="Proteomes" id="UP000604475"/>
    </source>
</evidence>
<dbReference type="PANTHER" id="PTHR46112">
    <property type="entry name" value="AMINOPEPTIDASE"/>
    <property type="match status" value="1"/>
</dbReference>
<organism evidence="3 4">
    <name type="scientific">Frankia nepalensis</name>
    <dbReference type="NCBI Taxonomy" id="1836974"/>
    <lineage>
        <taxon>Bacteria</taxon>
        <taxon>Bacillati</taxon>
        <taxon>Actinomycetota</taxon>
        <taxon>Actinomycetes</taxon>
        <taxon>Frankiales</taxon>
        <taxon>Frankiaceae</taxon>
        <taxon>Frankia</taxon>
    </lineage>
</organism>
<dbReference type="Pfam" id="PF00557">
    <property type="entry name" value="Peptidase_M24"/>
    <property type="match status" value="1"/>
</dbReference>
<dbReference type="InterPro" id="IPR036005">
    <property type="entry name" value="Creatinase/aminopeptidase-like"/>
</dbReference>
<keyword evidence="3" id="KW-0378">Hydrolase</keyword>
<evidence type="ECO:0000313" key="3">
    <source>
        <dbReference type="EMBL" id="MBL7630053.1"/>
    </source>
</evidence>
<dbReference type="InterPro" id="IPR050659">
    <property type="entry name" value="Peptidase_M24B"/>
</dbReference>
<dbReference type="AlphaFoldDB" id="A0A937RP47"/>
<dbReference type="Proteomes" id="UP000604475">
    <property type="component" value="Unassembled WGS sequence"/>
</dbReference>
<dbReference type="Gene3D" id="3.40.350.10">
    <property type="entry name" value="Creatinase/prolidase N-terminal domain"/>
    <property type="match status" value="1"/>
</dbReference>
<keyword evidence="3" id="KW-0645">Protease</keyword>
<comment type="caution">
    <text evidence="3">The sequence shown here is derived from an EMBL/GenBank/DDBJ whole genome shotgun (WGS) entry which is preliminary data.</text>
</comment>
<gene>
    <name evidence="3" type="ORF">I7412_23360</name>
</gene>
<dbReference type="GO" id="GO:0004177">
    <property type="term" value="F:aminopeptidase activity"/>
    <property type="evidence" value="ECO:0007669"/>
    <property type="project" value="UniProtKB-KW"/>
</dbReference>
<dbReference type="InterPro" id="IPR029149">
    <property type="entry name" value="Creatin/AminoP/Spt16_N"/>
</dbReference>
<dbReference type="InterPro" id="IPR000994">
    <property type="entry name" value="Pept_M24"/>
</dbReference>
<name>A0A937RP47_9ACTN</name>
<dbReference type="InterPro" id="IPR000587">
    <property type="entry name" value="Creatinase_N"/>
</dbReference>
<proteinExistence type="predicted"/>
<dbReference type="EMBL" id="JAEACQ010000242">
    <property type="protein sequence ID" value="MBL7630053.1"/>
    <property type="molecule type" value="Genomic_DNA"/>
</dbReference>
<feature type="domain" description="Peptidase M24" evidence="1">
    <location>
        <begin position="166"/>
        <end position="378"/>
    </location>
</feature>
<dbReference type="RefSeq" id="WP_202999420.1">
    <property type="nucleotide sequence ID" value="NZ_JADWYU010000085.1"/>
</dbReference>
<accession>A0A937RP47</accession>
<evidence type="ECO:0000259" key="1">
    <source>
        <dbReference type="Pfam" id="PF00557"/>
    </source>
</evidence>
<evidence type="ECO:0000259" key="2">
    <source>
        <dbReference type="Pfam" id="PF01321"/>
    </source>
</evidence>
<keyword evidence="3" id="KW-0031">Aminopeptidase</keyword>